<organism evidence="8 9">
    <name type="scientific">Candidatus Sulfotelmatobacter kueseliae</name>
    <dbReference type="NCBI Taxonomy" id="2042962"/>
    <lineage>
        <taxon>Bacteria</taxon>
        <taxon>Pseudomonadati</taxon>
        <taxon>Acidobacteriota</taxon>
        <taxon>Terriglobia</taxon>
        <taxon>Terriglobales</taxon>
        <taxon>Candidatus Korobacteraceae</taxon>
        <taxon>Candidatus Sulfotelmatobacter</taxon>
    </lineage>
</organism>
<protein>
    <submittedName>
        <fullName evidence="8">Putative Phage integrase</fullName>
    </submittedName>
</protein>
<dbReference type="InterPro" id="IPR050090">
    <property type="entry name" value="Tyrosine_recombinase_XerCD"/>
</dbReference>
<evidence type="ECO:0000256" key="1">
    <source>
        <dbReference type="ARBA" id="ARBA00008857"/>
    </source>
</evidence>
<feature type="domain" description="Core-binding (CB)" evidence="7">
    <location>
        <begin position="60"/>
        <end position="143"/>
    </location>
</feature>
<dbReference type="GO" id="GO:0006310">
    <property type="term" value="P:DNA recombination"/>
    <property type="evidence" value="ECO:0007669"/>
    <property type="project" value="UniProtKB-KW"/>
</dbReference>
<dbReference type="EMBL" id="OMOD01000144">
    <property type="protein sequence ID" value="SPF43623.1"/>
    <property type="molecule type" value="Genomic_DNA"/>
</dbReference>
<dbReference type="PANTHER" id="PTHR30349:SF64">
    <property type="entry name" value="PROPHAGE INTEGRASE INTD-RELATED"/>
    <property type="match status" value="1"/>
</dbReference>
<dbReference type="GO" id="GO:0003677">
    <property type="term" value="F:DNA binding"/>
    <property type="evidence" value="ECO:0007669"/>
    <property type="project" value="UniProtKB-UniRule"/>
</dbReference>
<dbReference type="InterPro" id="IPR011010">
    <property type="entry name" value="DNA_brk_join_enz"/>
</dbReference>
<name>A0A2U3KVB6_9BACT</name>
<proteinExistence type="inferred from homology"/>
<evidence type="ECO:0000313" key="8">
    <source>
        <dbReference type="EMBL" id="SPF43623.1"/>
    </source>
</evidence>
<dbReference type="Gene3D" id="1.10.150.130">
    <property type="match status" value="1"/>
</dbReference>
<dbReference type="PROSITE" id="PS51898">
    <property type="entry name" value="TYR_RECOMBINASE"/>
    <property type="match status" value="1"/>
</dbReference>
<comment type="similarity">
    <text evidence="1">Belongs to the 'phage' integrase family.</text>
</comment>
<dbReference type="GO" id="GO:0015074">
    <property type="term" value="P:DNA integration"/>
    <property type="evidence" value="ECO:0007669"/>
    <property type="project" value="UniProtKB-KW"/>
</dbReference>
<dbReference type="Pfam" id="PF00589">
    <property type="entry name" value="Phage_integrase"/>
    <property type="match status" value="1"/>
</dbReference>
<evidence type="ECO:0000313" key="9">
    <source>
        <dbReference type="Proteomes" id="UP000238701"/>
    </source>
</evidence>
<dbReference type="SUPFAM" id="SSF56349">
    <property type="entry name" value="DNA breaking-rejoining enzymes"/>
    <property type="match status" value="1"/>
</dbReference>
<dbReference type="InterPro" id="IPR044068">
    <property type="entry name" value="CB"/>
</dbReference>
<dbReference type="InterPro" id="IPR002104">
    <property type="entry name" value="Integrase_catalytic"/>
</dbReference>
<dbReference type="Proteomes" id="UP000238701">
    <property type="component" value="Unassembled WGS sequence"/>
</dbReference>
<evidence type="ECO:0000256" key="5">
    <source>
        <dbReference type="PROSITE-ProRule" id="PRU01248"/>
    </source>
</evidence>
<keyword evidence="3 5" id="KW-0238">DNA-binding</keyword>
<keyword evidence="2" id="KW-0229">DNA integration</keyword>
<feature type="domain" description="Tyr recombinase" evidence="6">
    <location>
        <begin position="168"/>
        <end position="376"/>
    </location>
</feature>
<dbReference type="Gene3D" id="1.10.443.10">
    <property type="entry name" value="Intergrase catalytic core"/>
    <property type="match status" value="1"/>
</dbReference>
<dbReference type="PROSITE" id="PS51900">
    <property type="entry name" value="CB"/>
    <property type="match status" value="1"/>
</dbReference>
<dbReference type="CDD" id="cd01189">
    <property type="entry name" value="INT_ICEBs1_C_like"/>
    <property type="match status" value="1"/>
</dbReference>
<keyword evidence="4" id="KW-0233">DNA recombination</keyword>
<accession>A0A2U3KVB6</accession>
<dbReference type="InterPro" id="IPR013762">
    <property type="entry name" value="Integrase-like_cat_sf"/>
</dbReference>
<evidence type="ECO:0000256" key="2">
    <source>
        <dbReference type="ARBA" id="ARBA00022908"/>
    </source>
</evidence>
<sequence length="426" mass="48056">MGVKVRKRGAKWYVLVDYHGRRKSKCVGSREAAERVRPQVEAKLALGDLSVLNAPDDKKPTFDTYADGWLKNYAQIECKTSTAQGYEGVLEQYLRPRFGKKILDEIRRDDIKALINDLIGKDLSRNTIRNALCVIRGLFNYAIEEGLIESNPAARLGRFTRSAKTPETKGIALTAAEVQQFLKAAQEICPDYHPLLLMAVRAGLRRGELVAVQWGDVQLGGEDSNSERFILVQHNYVRREHTTTKSKKSRRVDLSRELRRVLVELRDKRLLEAYLKGKNDISDELVCRSPEGKILDPDNLYHRVFLPVLAKAGIRRIRLHDLRHTFGSLLIQNGASIVYVKEQMGHSSIQVTVDIYGHLIPGANVCFVDRLDGVLAEEAKTTPGQSATPAQQREMEIPRDLLQVVEKIGGGGWTRTNDLRIMRPSL</sequence>
<dbReference type="InterPro" id="IPR004107">
    <property type="entry name" value="Integrase_SAM-like_N"/>
</dbReference>
<dbReference type="Pfam" id="PF14659">
    <property type="entry name" value="Phage_int_SAM_3"/>
    <property type="match status" value="1"/>
</dbReference>
<evidence type="ECO:0000259" key="6">
    <source>
        <dbReference type="PROSITE" id="PS51898"/>
    </source>
</evidence>
<reference evidence="9" key="1">
    <citation type="submission" date="2018-02" db="EMBL/GenBank/DDBJ databases">
        <authorList>
            <person name="Hausmann B."/>
        </authorList>
    </citation>
    <scope>NUCLEOTIDE SEQUENCE [LARGE SCALE GENOMIC DNA]</scope>
    <source>
        <strain evidence="9">Peat soil MAG SbA1</strain>
    </source>
</reference>
<gene>
    <name evidence="8" type="ORF">SBA1_50075</name>
</gene>
<dbReference type="InterPro" id="IPR010998">
    <property type="entry name" value="Integrase_recombinase_N"/>
</dbReference>
<evidence type="ECO:0000256" key="3">
    <source>
        <dbReference type="ARBA" id="ARBA00023125"/>
    </source>
</evidence>
<evidence type="ECO:0000259" key="7">
    <source>
        <dbReference type="PROSITE" id="PS51900"/>
    </source>
</evidence>
<dbReference type="PANTHER" id="PTHR30349">
    <property type="entry name" value="PHAGE INTEGRASE-RELATED"/>
    <property type="match status" value="1"/>
</dbReference>
<dbReference type="AlphaFoldDB" id="A0A2U3KVB6"/>
<evidence type="ECO:0000256" key="4">
    <source>
        <dbReference type="ARBA" id="ARBA00023172"/>
    </source>
</evidence>